<evidence type="ECO:0000313" key="3">
    <source>
        <dbReference type="EMBL" id="MDN0076299.1"/>
    </source>
</evidence>
<sequence length="84" mass="9307">MKRVIVHIDSLVLKGFHHEDRHAIAEGLQRELAQLFADPQATRQLMAVGNRSRMRVSSIQIDPGSRPQGVGTEVARGIGKEIKP</sequence>
<evidence type="ECO:0000313" key="2">
    <source>
        <dbReference type="EMBL" id="MDN0075093.1"/>
    </source>
</evidence>
<dbReference type="RefSeq" id="WP_289829688.1">
    <property type="nucleotide sequence ID" value="NZ_JAUEDK010000013.1"/>
</dbReference>
<evidence type="ECO:0000313" key="4">
    <source>
        <dbReference type="Proteomes" id="UP001168540"/>
    </source>
</evidence>
<accession>A0ABT7XRV7</accession>
<comment type="caution">
    <text evidence="3">The sequence shown here is derived from an EMBL/GenBank/DDBJ whole genome shotgun (WGS) entry which is preliminary data.</text>
</comment>
<proteinExistence type="predicted"/>
<gene>
    <name evidence="2" type="ORF">QU481_09320</name>
    <name evidence="3" type="ORF">QU481_15545</name>
</gene>
<reference evidence="3" key="1">
    <citation type="submission" date="2023-06" db="EMBL/GenBank/DDBJ databases">
        <authorList>
            <person name="Zhang S."/>
        </authorList>
    </citation>
    <scope>NUCLEOTIDE SEQUENCE</scope>
    <source>
        <strain evidence="3">SG2303</strain>
    </source>
</reference>
<dbReference type="EMBL" id="JAUEDK010000030">
    <property type="protein sequence ID" value="MDN0076299.1"/>
    <property type="molecule type" value="Genomic_DNA"/>
</dbReference>
<dbReference type="EMBL" id="JAUEDK010000013">
    <property type="protein sequence ID" value="MDN0075093.1"/>
    <property type="molecule type" value="Genomic_DNA"/>
</dbReference>
<keyword evidence="4" id="KW-1185">Reference proteome</keyword>
<protein>
    <submittedName>
        <fullName evidence="3">Uncharacterized protein</fullName>
    </submittedName>
</protein>
<dbReference type="Proteomes" id="UP001168540">
    <property type="component" value="Unassembled WGS sequence"/>
</dbReference>
<organism evidence="3 4">
    <name type="scientific">Crenobacter oryzisoli</name>
    <dbReference type="NCBI Taxonomy" id="3056844"/>
    <lineage>
        <taxon>Bacteria</taxon>
        <taxon>Pseudomonadati</taxon>
        <taxon>Pseudomonadota</taxon>
        <taxon>Betaproteobacteria</taxon>
        <taxon>Neisseriales</taxon>
        <taxon>Neisseriaceae</taxon>
        <taxon>Crenobacter</taxon>
    </lineage>
</organism>
<evidence type="ECO:0000256" key="1">
    <source>
        <dbReference type="SAM" id="MobiDB-lite"/>
    </source>
</evidence>
<feature type="region of interest" description="Disordered" evidence="1">
    <location>
        <begin position="60"/>
        <end position="84"/>
    </location>
</feature>
<name>A0ABT7XRV7_9NEIS</name>